<evidence type="ECO:0008006" key="3">
    <source>
        <dbReference type="Google" id="ProtNLM"/>
    </source>
</evidence>
<dbReference type="InterPro" id="IPR053139">
    <property type="entry name" value="Surface_bspA-like"/>
</dbReference>
<dbReference type="PANTHER" id="PTHR45661:SF3">
    <property type="entry name" value="IG-LIKE DOMAIN-CONTAINING PROTEIN"/>
    <property type="match status" value="1"/>
</dbReference>
<dbReference type="PANTHER" id="PTHR45661">
    <property type="entry name" value="SURFACE ANTIGEN"/>
    <property type="match status" value="1"/>
</dbReference>
<dbReference type="Pfam" id="PF13306">
    <property type="entry name" value="LRR_5"/>
    <property type="match status" value="5"/>
</dbReference>
<gene>
    <name evidence="1" type="ORF">M9Y10_016121</name>
</gene>
<dbReference type="Proteomes" id="UP001470230">
    <property type="component" value="Unassembled WGS sequence"/>
</dbReference>
<evidence type="ECO:0000313" key="2">
    <source>
        <dbReference type="Proteomes" id="UP001470230"/>
    </source>
</evidence>
<proteinExistence type="predicted"/>
<dbReference type="InterPro" id="IPR032675">
    <property type="entry name" value="LRR_dom_sf"/>
</dbReference>
<dbReference type="EMBL" id="JAPFFF010000020">
    <property type="protein sequence ID" value="KAK8857713.1"/>
    <property type="molecule type" value="Genomic_DNA"/>
</dbReference>
<evidence type="ECO:0000313" key="1">
    <source>
        <dbReference type="EMBL" id="KAK8857713.1"/>
    </source>
</evidence>
<dbReference type="InterPro" id="IPR026906">
    <property type="entry name" value="LRR_5"/>
</dbReference>
<name>A0ABR2I5I2_9EUKA</name>
<organism evidence="1 2">
    <name type="scientific">Tritrichomonas musculus</name>
    <dbReference type="NCBI Taxonomy" id="1915356"/>
    <lineage>
        <taxon>Eukaryota</taxon>
        <taxon>Metamonada</taxon>
        <taxon>Parabasalia</taxon>
        <taxon>Tritrichomonadida</taxon>
        <taxon>Tritrichomonadidae</taxon>
        <taxon>Tritrichomonas</taxon>
    </lineage>
</organism>
<comment type="caution">
    <text evidence="1">The sequence shown here is derived from an EMBL/GenBank/DDBJ whole genome shotgun (WGS) entry which is preliminary data.</text>
</comment>
<reference evidence="1 2" key="1">
    <citation type="submission" date="2024-04" db="EMBL/GenBank/DDBJ databases">
        <title>Tritrichomonas musculus Genome.</title>
        <authorList>
            <person name="Alves-Ferreira E."/>
            <person name="Grigg M."/>
            <person name="Lorenzi H."/>
            <person name="Galac M."/>
        </authorList>
    </citation>
    <scope>NUCLEOTIDE SEQUENCE [LARGE SCALE GENOMIC DNA]</scope>
    <source>
        <strain evidence="1 2">EAF2021</strain>
    </source>
</reference>
<sequence length="886" mass="101043">MFSVQTSKKISKDEIIYLVNQNNETASVIGISYVANDIYIPRSIRYESKEYVVTSVSNGAFTSRLRIKSIKFAQDSELRMIESNAFANSKVEQLYFPASVTDLKEGWCRYTFELKQVEIDPRNPRYSVLDGKFIIGKSDIKNDGYDILVFAVRNITEALIPSYIKVIGPHAFHFCTSLQKLEFPPNSELQIICKEAFASSVAINNLIIPAHVKHICEGAFSSCSGMQSIEFSSNSELQTIDKKAFEITSINEITIPDSVTTIGEEAFNNMQSYFQIKISPNSKLRTIGNNAFIFTAINEIFFPPNLVELVDGWCNYTKKLTKITIDPRNPRYLCLDKKYIIGKSSDSVEDYDVLVFAVRDIVEAIIPSFIKKIGPFAFDNCNKLVRIEIPSESKLETINENAFINSLFESLSIPASLIDLKEGWYNFSRNLTKIEVDPRNPRYSCIDGKMIVGKSEESKEDYDVLVFAARDIVEAIIPSSIEVICSYSFQYCCQLERVEIPPDSKLRVIGKYAFYETSIESISIPSHVTQIGACAFSYCKKLKTVEIPPNSELKIIDKEVFYCSTIENFSIPIHVTQIGAKAFSFCNKLKTVEFPPNSELQIIEKEAFSASSIEIIKIPSHVKKISERCFTDCFQLKQLEIPEDSELRTIEKYTFHDSTINELFVPASLVNLEEGWSYYSNNLSKIEVDPRNPRYSCIDGKMIVGKSEESKEDYDVLVFAARDIVEAIIPSSIEVICSYSFQYCRQLERVEIPPDSKLRIIDHWSFINSSIKSIKIPDHAVRIGEDAFHNTKHLTRIEISQNSELQSFGDLCFNYSSINSIFVPSQISEISFYECQQLQIIEIDENSHIQTIHTDWMGSCMFMMIPIQKIHELTFIHEDYPLNDEY</sequence>
<protein>
    <recommendedName>
        <fullName evidence="3">Surface antigen BspA-like</fullName>
    </recommendedName>
</protein>
<accession>A0ABR2I5I2</accession>
<dbReference type="Gene3D" id="3.80.10.10">
    <property type="entry name" value="Ribonuclease Inhibitor"/>
    <property type="match status" value="6"/>
</dbReference>
<dbReference type="SUPFAM" id="SSF52058">
    <property type="entry name" value="L domain-like"/>
    <property type="match status" value="3"/>
</dbReference>
<keyword evidence="2" id="KW-1185">Reference proteome</keyword>